<keyword evidence="1" id="KW-0812">Transmembrane</keyword>
<feature type="domain" description="LicD/FKTN/FKRP nucleotidyltransferase" evidence="2">
    <location>
        <begin position="308"/>
        <end position="339"/>
    </location>
</feature>
<feature type="domain" description="FKRP stem" evidence="3">
    <location>
        <begin position="32"/>
        <end position="248"/>
    </location>
</feature>
<dbReference type="GO" id="GO:0005794">
    <property type="term" value="C:Golgi apparatus"/>
    <property type="evidence" value="ECO:0007669"/>
    <property type="project" value="TreeGrafter"/>
</dbReference>
<proteinExistence type="predicted"/>
<evidence type="ECO:0000313" key="4">
    <source>
        <dbReference type="EMBL" id="KAF0309641.1"/>
    </source>
</evidence>
<dbReference type="GO" id="GO:0035269">
    <property type="term" value="P:protein O-linked glycosylation via mannose"/>
    <property type="evidence" value="ECO:0007669"/>
    <property type="project" value="TreeGrafter"/>
</dbReference>
<evidence type="ECO:0000259" key="3">
    <source>
        <dbReference type="Pfam" id="PF22921"/>
    </source>
</evidence>
<keyword evidence="5" id="KW-1185">Reference proteome</keyword>
<name>A0A6A4X5I2_AMPAM</name>
<accession>A0A6A4X5I2</accession>
<dbReference type="InterPro" id="IPR052613">
    <property type="entry name" value="LicD_transferase"/>
</dbReference>
<comment type="caution">
    <text evidence="4">The sequence shown here is derived from an EMBL/GenBank/DDBJ whole genome shotgun (WGS) entry which is preliminary data.</text>
</comment>
<dbReference type="InterPro" id="IPR055105">
    <property type="entry name" value="FKRP_N"/>
</dbReference>
<organism evidence="4 5">
    <name type="scientific">Amphibalanus amphitrite</name>
    <name type="common">Striped barnacle</name>
    <name type="synonym">Balanus amphitrite</name>
    <dbReference type="NCBI Taxonomy" id="1232801"/>
    <lineage>
        <taxon>Eukaryota</taxon>
        <taxon>Metazoa</taxon>
        <taxon>Ecdysozoa</taxon>
        <taxon>Arthropoda</taxon>
        <taxon>Crustacea</taxon>
        <taxon>Multicrustacea</taxon>
        <taxon>Cirripedia</taxon>
        <taxon>Thoracica</taxon>
        <taxon>Thoracicalcarea</taxon>
        <taxon>Balanomorpha</taxon>
        <taxon>Balanoidea</taxon>
        <taxon>Balanidae</taxon>
        <taxon>Amphibalaninae</taxon>
        <taxon>Amphibalanus</taxon>
    </lineage>
</organism>
<dbReference type="PANTHER" id="PTHR13627:SF31">
    <property type="entry name" value="RIBITOL 5-PHOSPHATE TRANSFERASE FKRP"/>
    <property type="match status" value="1"/>
</dbReference>
<dbReference type="Proteomes" id="UP000440578">
    <property type="component" value="Unassembled WGS sequence"/>
</dbReference>
<gene>
    <name evidence="4" type="primary">Fkrp</name>
    <name evidence="4" type="ORF">FJT64_019276</name>
</gene>
<protein>
    <submittedName>
        <fullName evidence="4">Fukutin-related protein</fullName>
    </submittedName>
</protein>
<feature type="transmembrane region" description="Helical" evidence="1">
    <location>
        <begin position="5"/>
        <end position="23"/>
    </location>
</feature>
<dbReference type="PANTHER" id="PTHR13627">
    <property type="entry name" value="FUKUTIN RELATED PROTEIN"/>
    <property type="match status" value="1"/>
</dbReference>
<dbReference type="EMBL" id="VIIS01000384">
    <property type="protein sequence ID" value="KAF0309641.1"/>
    <property type="molecule type" value="Genomic_DNA"/>
</dbReference>
<keyword evidence="1" id="KW-1133">Transmembrane helix</keyword>
<dbReference type="AlphaFoldDB" id="A0A6A4X5I2"/>
<evidence type="ECO:0000259" key="2">
    <source>
        <dbReference type="Pfam" id="PF04991"/>
    </source>
</evidence>
<sequence>MIWKLALLGIIAKVSLLLFWTYWRTRVSIIPVLVEFEHFANDVANTSGALADQFPSVLVVSDTLPYPPVQLPAAARLHLTAPDIDVPLLERVHRGLTPSSHVLVLPDFVRVSDAGRLAALATAQLSAMVALPVGAVQCERVRLDVRRWTLEYSPAAEGGPCDAVSGRHGLLLPTALLWRLAEPFCRPAPECLYVQTARARLPVVLSPSGLLAPAPVELTQRQRQKLRQYREHRWDALLRLLEVRRVVRAGRSQWHGCTRDSARCFPSLVDDTPDYLHRGRWTPPCCLRHLRHTARHVLRALTVCGARHWLEGGSLLGAVRSGDIIPWDSDVDVGMYLDDVPGCAPLRDAVKRPVVDEQGFVWEKAPEGRFFRVQFSAQNRIHVDIFPFYSRNGTMTKDTWFATHRQDCEFPEHYLTPLETLPFVGVNASVPNRARQFLELKFGPGVVENPQYPQPSVLALRAERPGDVDMNDPWRDEL</sequence>
<evidence type="ECO:0000313" key="5">
    <source>
        <dbReference type="Proteomes" id="UP000440578"/>
    </source>
</evidence>
<dbReference type="InterPro" id="IPR007074">
    <property type="entry name" value="LicD/FKTN/FKRP_NTP_transf"/>
</dbReference>
<keyword evidence="1" id="KW-0472">Membrane</keyword>
<reference evidence="4 5" key="1">
    <citation type="submission" date="2019-07" db="EMBL/GenBank/DDBJ databases">
        <title>Draft genome assembly of a fouling barnacle, Amphibalanus amphitrite (Darwin, 1854): The first reference genome for Thecostraca.</title>
        <authorList>
            <person name="Kim W."/>
        </authorList>
    </citation>
    <scope>NUCLEOTIDE SEQUENCE [LARGE SCALE GENOMIC DNA]</scope>
    <source>
        <strain evidence="4">SNU_AA5</strain>
        <tissue evidence="4">Soma without cirri and trophi</tissue>
    </source>
</reference>
<dbReference type="Pfam" id="PF04991">
    <property type="entry name" value="LicD"/>
    <property type="match status" value="1"/>
</dbReference>
<evidence type="ECO:0000256" key="1">
    <source>
        <dbReference type="SAM" id="Phobius"/>
    </source>
</evidence>
<dbReference type="Pfam" id="PF22921">
    <property type="entry name" value="FKRP_N"/>
    <property type="match status" value="1"/>
</dbReference>